<accession>A0A2T2WK60</accession>
<name>A0A2T2WK60_9FIRM</name>
<dbReference type="SUPFAM" id="SSF55781">
    <property type="entry name" value="GAF domain-like"/>
    <property type="match status" value="1"/>
</dbReference>
<dbReference type="EMBL" id="PXYV01000014">
    <property type="protein sequence ID" value="PSR22634.1"/>
    <property type="molecule type" value="Genomic_DNA"/>
</dbReference>
<dbReference type="Proteomes" id="UP000241848">
    <property type="component" value="Unassembled WGS sequence"/>
</dbReference>
<dbReference type="PANTHER" id="PTHR43155:SF2">
    <property type="entry name" value="CYCLIC DI-GMP PHOSPHODIESTERASE PA4108"/>
    <property type="match status" value="1"/>
</dbReference>
<evidence type="ECO:0000259" key="1">
    <source>
        <dbReference type="PROSITE" id="PS51832"/>
    </source>
</evidence>
<evidence type="ECO:0000313" key="3">
    <source>
        <dbReference type="Proteomes" id="UP000241848"/>
    </source>
</evidence>
<evidence type="ECO:0000313" key="2">
    <source>
        <dbReference type="EMBL" id="PSR22634.1"/>
    </source>
</evidence>
<dbReference type="Pfam" id="PF13487">
    <property type="entry name" value="HD_5"/>
    <property type="match status" value="1"/>
</dbReference>
<sequence>MGLLNRKSAPAATATGVGAVLERIKPPYKVNDMLSAVLDQLSQWLSAEGYYAYAADSDDSVLLLKATRAAAGIATVGPNYAGLVLGGGIRAVPLEISPLADPWLLVLNADGLLDIGCGPKVVIRVAVDAKFRMTPALRERLVNWVAEWVPLFDMLHALQSRSDNGSGPNAFPKWQRSQQDLLFQIPHLMGLLAGLGAGVVNSADGYLALGQGNGAIDLPWSMGLGEKLAERLPPQPLYEAARGYRLAVWDSDQLPKSVAEMGFQSFLAIPVAGDAGSFGVLCLATSEPLRQSSSLIETLRFLSDSLTNSLQSRGASTIMAQNYLDSLFTATTLLDEADPYNQEHHQQVARLSARLAMQAGWPEARVRQMEVAGRLHDLGMIAVALDLTRVTGNLAEQSRALIQQHAVIGSDLLSGLPESILPSQVARAVREHHERYDGLGYPDALAGEQISEEGRVLACAEQFVARISARSYRPGISVERALYDVEQLSGNQLDPEVVTWLLQLYAAAGVRPQAPV</sequence>
<organism evidence="2 3">
    <name type="scientific">Sulfobacillus acidophilus</name>
    <dbReference type="NCBI Taxonomy" id="53633"/>
    <lineage>
        <taxon>Bacteria</taxon>
        <taxon>Bacillati</taxon>
        <taxon>Bacillota</taxon>
        <taxon>Clostridia</taxon>
        <taxon>Eubacteriales</taxon>
        <taxon>Clostridiales Family XVII. Incertae Sedis</taxon>
        <taxon>Sulfobacillus</taxon>
    </lineage>
</organism>
<gene>
    <name evidence="2" type="ORF">C7B45_06165</name>
</gene>
<dbReference type="Gene3D" id="1.10.3210.10">
    <property type="entry name" value="Hypothetical protein af1432"/>
    <property type="match status" value="1"/>
</dbReference>
<dbReference type="InterPro" id="IPR003607">
    <property type="entry name" value="HD/PDEase_dom"/>
</dbReference>
<dbReference type="InterPro" id="IPR037522">
    <property type="entry name" value="HD_GYP_dom"/>
</dbReference>
<dbReference type="PROSITE" id="PS51832">
    <property type="entry name" value="HD_GYP"/>
    <property type="match status" value="1"/>
</dbReference>
<dbReference type="AlphaFoldDB" id="A0A2T2WK60"/>
<feature type="domain" description="HD-GYP" evidence="1">
    <location>
        <begin position="319"/>
        <end position="516"/>
    </location>
</feature>
<proteinExistence type="predicted"/>
<protein>
    <recommendedName>
        <fullName evidence="1">HD-GYP domain-containing protein</fullName>
    </recommendedName>
</protein>
<reference evidence="2 3" key="1">
    <citation type="journal article" date="2014" name="BMC Genomics">
        <title>Comparison of environmental and isolate Sulfobacillus genomes reveals diverse carbon, sulfur, nitrogen, and hydrogen metabolisms.</title>
        <authorList>
            <person name="Justice N.B."/>
            <person name="Norman A."/>
            <person name="Brown C.T."/>
            <person name="Singh A."/>
            <person name="Thomas B.C."/>
            <person name="Banfield J.F."/>
        </authorList>
    </citation>
    <scope>NUCLEOTIDE SEQUENCE [LARGE SCALE GENOMIC DNA]</scope>
    <source>
        <strain evidence="2">AMDSBA3</strain>
    </source>
</reference>
<comment type="caution">
    <text evidence="2">The sequence shown here is derived from an EMBL/GenBank/DDBJ whole genome shotgun (WGS) entry which is preliminary data.</text>
</comment>
<dbReference type="CDD" id="cd00077">
    <property type="entry name" value="HDc"/>
    <property type="match status" value="1"/>
</dbReference>
<dbReference type="PANTHER" id="PTHR43155">
    <property type="entry name" value="CYCLIC DI-GMP PHOSPHODIESTERASE PA4108-RELATED"/>
    <property type="match status" value="1"/>
</dbReference>
<dbReference type="SUPFAM" id="SSF109604">
    <property type="entry name" value="HD-domain/PDEase-like"/>
    <property type="match status" value="1"/>
</dbReference>